<accession>A0A382MZB0</accession>
<evidence type="ECO:0000259" key="1">
    <source>
        <dbReference type="Pfam" id="PF07969"/>
    </source>
</evidence>
<gene>
    <name evidence="2" type="ORF">METZ01_LOCUS306714</name>
</gene>
<reference evidence="2" key="1">
    <citation type="submission" date="2018-05" db="EMBL/GenBank/DDBJ databases">
        <authorList>
            <person name="Lanie J.A."/>
            <person name="Ng W.-L."/>
            <person name="Kazmierczak K.M."/>
            <person name="Andrzejewski T.M."/>
            <person name="Davidsen T.M."/>
            <person name="Wayne K.J."/>
            <person name="Tettelin H."/>
            <person name="Glass J.I."/>
            <person name="Rusch D."/>
            <person name="Podicherti R."/>
            <person name="Tsui H.-C.T."/>
            <person name="Winkler M.E."/>
        </authorList>
    </citation>
    <scope>NUCLEOTIDE SEQUENCE</scope>
</reference>
<feature type="domain" description="Amidohydrolase 3" evidence="1">
    <location>
        <begin position="44"/>
        <end position="92"/>
    </location>
</feature>
<feature type="non-terminal residue" evidence="2">
    <location>
        <position position="114"/>
    </location>
</feature>
<dbReference type="EMBL" id="UINC01096730">
    <property type="protein sequence ID" value="SVC53860.1"/>
    <property type="molecule type" value="Genomic_DNA"/>
</dbReference>
<dbReference type="Pfam" id="PF07969">
    <property type="entry name" value="Amidohydro_3"/>
    <property type="match status" value="1"/>
</dbReference>
<dbReference type="InterPro" id="IPR032466">
    <property type="entry name" value="Metal_Hydrolase"/>
</dbReference>
<dbReference type="SUPFAM" id="SSF51338">
    <property type="entry name" value="Composite domain of metallo-dependent hydrolases"/>
    <property type="match status" value="1"/>
</dbReference>
<dbReference type="InterPro" id="IPR011059">
    <property type="entry name" value="Metal-dep_hydrolase_composite"/>
</dbReference>
<dbReference type="Gene3D" id="2.30.40.10">
    <property type="entry name" value="Urease, subunit C, domain 1"/>
    <property type="match status" value="1"/>
</dbReference>
<dbReference type="Gene3D" id="3.20.20.140">
    <property type="entry name" value="Metal-dependent hydrolases"/>
    <property type="match status" value="1"/>
</dbReference>
<dbReference type="InterPro" id="IPR013108">
    <property type="entry name" value="Amidohydro_3"/>
</dbReference>
<dbReference type="GO" id="GO:0016810">
    <property type="term" value="F:hydrolase activity, acting on carbon-nitrogen (but not peptide) bonds"/>
    <property type="evidence" value="ECO:0007669"/>
    <property type="project" value="InterPro"/>
</dbReference>
<dbReference type="SUPFAM" id="SSF51556">
    <property type="entry name" value="Metallo-dependent hydrolases"/>
    <property type="match status" value="1"/>
</dbReference>
<name>A0A382MZB0_9ZZZZ</name>
<dbReference type="PANTHER" id="PTHR11647">
    <property type="entry name" value="HYDRANTOINASE/DIHYDROPYRIMIDINASE FAMILY MEMBER"/>
    <property type="match status" value="1"/>
</dbReference>
<organism evidence="2">
    <name type="scientific">marine metagenome</name>
    <dbReference type="NCBI Taxonomy" id="408172"/>
    <lineage>
        <taxon>unclassified sequences</taxon>
        <taxon>metagenomes</taxon>
        <taxon>ecological metagenomes</taxon>
    </lineage>
</organism>
<feature type="non-terminal residue" evidence="2">
    <location>
        <position position="1"/>
    </location>
</feature>
<evidence type="ECO:0000313" key="2">
    <source>
        <dbReference type="EMBL" id="SVC53860.1"/>
    </source>
</evidence>
<proteinExistence type="predicted"/>
<dbReference type="InterPro" id="IPR050378">
    <property type="entry name" value="Metallo-dep_Hydrolases_sf"/>
</dbReference>
<protein>
    <recommendedName>
        <fullName evidence="1">Amidohydrolase 3 domain-containing protein</fullName>
    </recommendedName>
</protein>
<dbReference type="AlphaFoldDB" id="A0A382MZB0"/>
<sequence length="114" mass="12085">MFDVLIINGNLVDGTGKKASKADIGIIADKIDQIGNLKDASAKKIIDATGKTLSPGFIDTHAHSDAALLIDPIHENGIRQGITTEILGQDGLSYAPLSKENYLLNKRYLAGILG</sequence>
<dbReference type="PANTHER" id="PTHR11647:SF1">
    <property type="entry name" value="COLLAPSIN RESPONSE MEDIATOR PROTEIN"/>
    <property type="match status" value="1"/>
</dbReference>